<reference evidence="1" key="1">
    <citation type="submission" date="2022-02" db="EMBL/GenBank/DDBJ databases">
        <title>Plant Genome Project.</title>
        <authorList>
            <person name="Zhang R.-G."/>
        </authorList>
    </citation>
    <scope>NUCLEOTIDE SEQUENCE</scope>
    <source>
        <strain evidence="1">AT1</strain>
    </source>
</reference>
<evidence type="ECO:0000313" key="2">
    <source>
        <dbReference type="Proteomes" id="UP001062846"/>
    </source>
</evidence>
<dbReference type="Proteomes" id="UP001062846">
    <property type="component" value="Chromosome 4"/>
</dbReference>
<protein>
    <submittedName>
        <fullName evidence="1">Uncharacterized protein</fullName>
    </submittedName>
</protein>
<comment type="caution">
    <text evidence="1">The sequence shown here is derived from an EMBL/GenBank/DDBJ whole genome shotgun (WGS) entry which is preliminary data.</text>
</comment>
<keyword evidence="2" id="KW-1185">Reference proteome</keyword>
<evidence type="ECO:0000313" key="1">
    <source>
        <dbReference type="EMBL" id="KAI8557431.1"/>
    </source>
</evidence>
<proteinExistence type="predicted"/>
<dbReference type="EMBL" id="CM046391">
    <property type="protein sequence ID" value="KAI8557431.1"/>
    <property type="molecule type" value="Genomic_DNA"/>
</dbReference>
<organism evidence="1 2">
    <name type="scientific">Rhododendron molle</name>
    <name type="common">Chinese azalea</name>
    <name type="synonym">Azalea mollis</name>
    <dbReference type="NCBI Taxonomy" id="49168"/>
    <lineage>
        <taxon>Eukaryota</taxon>
        <taxon>Viridiplantae</taxon>
        <taxon>Streptophyta</taxon>
        <taxon>Embryophyta</taxon>
        <taxon>Tracheophyta</taxon>
        <taxon>Spermatophyta</taxon>
        <taxon>Magnoliopsida</taxon>
        <taxon>eudicotyledons</taxon>
        <taxon>Gunneridae</taxon>
        <taxon>Pentapetalae</taxon>
        <taxon>asterids</taxon>
        <taxon>Ericales</taxon>
        <taxon>Ericaceae</taxon>
        <taxon>Ericoideae</taxon>
        <taxon>Rhodoreae</taxon>
        <taxon>Rhododendron</taxon>
    </lineage>
</organism>
<sequence>MRGRCAFICFDKDMEEPSARIESNPRSSSDMSWSVKFGSYSFRKRNATPRNHNGGRRPVRRSVSFKHRLSSCLNQSPTEHNRPDEQTRSRPLLRSSLSLDIPRGDLSKELESTNDLSSVQKDNDLSWRALFQSASFQKPTSSPISPDQQNHPPPPQNHRVPPPQASSSETLDHKQNNASSHNHGGLSNELESKSDLSWQALFRSASFQRPSSLLSSSTSSPDQNDNPLPENHQVPLPQGSASETLEQEPNTVSCDTHVQSDGFQQTDHASETGHGSSTLPWQVMFQLASFWNPNHSTSPQNNASLSDSDVQSPQEPTTPPETNQNNPSGDPLVRLALYTATAHAGLALTLFLLYNVYNLLGFEYLQPIQWAVLCSIPLRGIQRALVRFWSEPLRLGFTETFLAIPVALLKAILSTLVNVRDLWFSVVLHQTTTKFSGQSKNGFAKVIQMLLSFGVFVIAYEQTGSVGSVALLGLSFTCTSFLESTVDVFSSYRSRSSGCGTTSTFLREVILKRLKTLVAIGLIAGMIVGFLAGVIFFSWKIAVEGKDAVIMLQTHVQDSKYAERMGIKRWMEDNDIAQILDWYTNHFYETVSQHVDNWASHYNLTEFFSGIKHFVTAAPSESSEDEAALITSPSVEKFLSLVNHFKSREWGTACKELEAIFWELVIMRKDLFAKTKEFAAEGMHLSQNAFYSSIFFLAGSGKLLFSIAYSVISGAMGVLNFGLQSLIFIWVLYYLITSESGGLTEQVIGLLPITKSARIRYIEVLNNAISGVLLATAEVALFQGCLTWLLFKLYSIHFLYMSTLLAFISPLLPIFPPWLSTIPAAVQLVLERRFLLAMSLPIIHLVLMEYGESEILEEVPGYSTHLTGIGIIGGMALFPSPIESSVMLLAESTSDVYEKPSGKINFNHRKVTTKLALKDLR</sequence>
<accession>A0ACC0NWR6</accession>
<name>A0ACC0NWR6_RHOML</name>
<gene>
    <name evidence="1" type="ORF">RHMOL_Rhmol04G0010400</name>
</gene>